<evidence type="ECO:0000256" key="1">
    <source>
        <dbReference type="ARBA" id="ARBA00022884"/>
    </source>
</evidence>
<proteinExistence type="predicted"/>
<evidence type="ECO:0000259" key="4">
    <source>
        <dbReference type="PROSITE" id="PS50102"/>
    </source>
</evidence>
<sequence>MTESKDTNGNTEVKATDIEKKIIKQVESLSSDTDVIATALRKSLTGLVEVSEDDKKVRRVKSKPLPEDSVEARQEAKARTVYCKGFPLDATIDQLEEFFADKGKVVWIAMQRYKKEGEEERLFKGSAFVEFASVDDAKADDYFKSKTERIKAKRQEQKEEEVKKELKEDENEKKEEGNEEALFGEHEDIAWVDFARGAEEGFIRFSKEGAAQRVVETLKAKNDGKVVIRDVETTLRVLEGEEEKQFWIKTHQEIEKAREKQKSRGPKQRGGQGGRGFGGGRGRGRGRGGKRSFERPPKKEGNEEVTSKNAHTQSDEGEPSEKKVKIEAADD</sequence>
<gene>
    <name evidence="6" type="ORF">P5673_016845</name>
</gene>
<dbReference type="InterPro" id="IPR035979">
    <property type="entry name" value="RBD_domain_sf"/>
</dbReference>
<dbReference type="GO" id="GO:0008033">
    <property type="term" value="P:tRNA processing"/>
    <property type="evidence" value="ECO:0007669"/>
    <property type="project" value="TreeGrafter"/>
</dbReference>
<dbReference type="Pfam" id="PF00076">
    <property type="entry name" value="RRM_1"/>
    <property type="match status" value="1"/>
</dbReference>
<dbReference type="Proteomes" id="UP001249851">
    <property type="component" value="Unassembled WGS sequence"/>
</dbReference>
<feature type="compositionally biased region" description="Basic and acidic residues" evidence="3">
    <location>
        <begin position="154"/>
        <end position="176"/>
    </location>
</feature>
<dbReference type="GO" id="GO:0003729">
    <property type="term" value="F:mRNA binding"/>
    <property type="evidence" value="ECO:0007669"/>
    <property type="project" value="TreeGrafter"/>
</dbReference>
<dbReference type="PANTHER" id="PTHR22792">
    <property type="entry name" value="LUPUS LA PROTEIN-RELATED"/>
    <property type="match status" value="1"/>
</dbReference>
<evidence type="ECO:0000313" key="6">
    <source>
        <dbReference type="EMBL" id="KAK2560489.1"/>
    </source>
</evidence>
<feature type="compositionally biased region" description="Basic and acidic residues" evidence="3">
    <location>
        <begin position="291"/>
        <end position="306"/>
    </location>
</feature>
<accession>A0AAD9QFS3</accession>
<dbReference type="AlphaFoldDB" id="A0AAD9QFS3"/>
<dbReference type="InterPro" id="IPR045180">
    <property type="entry name" value="La_dom_prot"/>
</dbReference>
<organism evidence="6 7">
    <name type="scientific">Acropora cervicornis</name>
    <name type="common">Staghorn coral</name>
    <dbReference type="NCBI Taxonomy" id="6130"/>
    <lineage>
        <taxon>Eukaryota</taxon>
        <taxon>Metazoa</taxon>
        <taxon>Cnidaria</taxon>
        <taxon>Anthozoa</taxon>
        <taxon>Hexacorallia</taxon>
        <taxon>Scleractinia</taxon>
        <taxon>Astrocoeniina</taxon>
        <taxon>Acroporidae</taxon>
        <taxon>Acropora</taxon>
    </lineage>
</organism>
<feature type="domain" description="XRRM" evidence="5">
    <location>
        <begin position="155"/>
        <end position="283"/>
    </location>
</feature>
<dbReference type="Gene3D" id="3.30.70.330">
    <property type="match status" value="2"/>
</dbReference>
<evidence type="ECO:0000313" key="7">
    <source>
        <dbReference type="Proteomes" id="UP001249851"/>
    </source>
</evidence>
<protein>
    <submittedName>
        <fullName evidence="6">Lupus La protein</fullName>
    </submittedName>
</protein>
<keyword evidence="7" id="KW-1185">Reference proteome</keyword>
<reference evidence="6" key="2">
    <citation type="journal article" date="2023" name="Science">
        <title>Genomic signatures of disease resistance in endangered staghorn corals.</title>
        <authorList>
            <person name="Vollmer S.V."/>
            <person name="Selwyn J.D."/>
            <person name="Despard B.A."/>
            <person name="Roesel C.L."/>
        </authorList>
    </citation>
    <scope>NUCLEOTIDE SEQUENCE</scope>
    <source>
        <strain evidence="6">K2</strain>
    </source>
</reference>
<dbReference type="InterPro" id="IPR014886">
    <property type="entry name" value="La_xRRM"/>
</dbReference>
<feature type="compositionally biased region" description="Gly residues" evidence="3">
    <location>
        <begin position="268"/>
        <end position="281"/>
    </location>
</feature>
<dbReference type="InterPro" id="IPR012677">
    <property type="entry name" value="Nucleotide-bd_a/b_plait_sf"/>
</dbReference>
<dbReference type="PANTHER" id="PTHR22792:SF166">
    <property type="entry name" value="LUPUS LA PROTEIN HOMOLOG"/>
    <property type="match status" value="1"/>
</dbReference>
<feature type="compositionally biased region" description="Basic and acidic residues" evidence="3">
    <location>
        <begin position="319"/>
        <end position="331"/>
    </location>
</feature>
<dbReference type="GO" id="GO:0005634">
    <property type="term" value="C:nucleus"/>
    <property type="evidence" value="ECO:0007669"/>
    <property type="project" value="InterPro"/>
</dbReference>
<dbReference type="PROSITE" id="PS51939">
    <property type="entry name" value="XRRM"/>
    <property type="match status" value="1"/>
</dbReference>
<dbReference type="CDD" id="cd12291">
    <property type="entry name" value="RRM1_La"/>
    <property type="match status" value="1"/>
</dbReference>
<name>A0AAD9QFS3_ACRCE</name>
<dbReference type="GO" id="GO:0005829">
    <property type="term" value="C:cytosol"/>
    <property type="evidence" value="ECO:0007669"/>
    <property type="project" value="TreeGrafter"/>
</dbReference>
<dbReference type="Pfam" id="PF08777">
    <property type="entry name" value="RRM_3"/>
    <property type="match status" value="1"/>
</dbReference>
<feature type="region of interest" description="Disordered" evidence="3">
    <location>
        <begin position="254"/>
        <end position="331"/>
    </location>
</feature>
<comment type="caution">
    <text evidence="6">The sequence shown here is derived from an EMBL/GenBank/DDBJ whole genome shotgun (WGS) entry which is preliminary data.</text>
</comment>
<evidence type="ECO:0000259" key="5">
    <source>
        <dbReference type="PROSITE" id="PS51939"/>
    </source>
</evidence>
<dbReference type="GO" id="GO:1990904">
    <property type="term" value="C:ribonucleoprotein complex"/>
    <property type="evidence" value="ECO:0007669"/>
    <property type="project" value="UniProtKB-UniRule"/>
</dbReference>
<dbReference type="InterPro" id="IPR000504">
    <property type="entry name" value="RRM_dom"/>
</dbReference>
<feature type="region of interest" description="Disordered" evidence="3">
    <location>
        <begin position="154"/>
        <end position="181"/>
    </location>
</feature>
<evidence type="ECO:0000256" key="2">
    <source>
        <dbReference type="PROSITE-ProRule" id="PRU00176"/>
    </source>
</evidence>
<dbReference type="SMART" id="SM00360">
    <property type="entry name" value="RRM"/>
    <property type="match status" value="1"/>
</dbReference>
<feature type="domain" description="RRM" evidence="4">
    <location>
        <begin position="79"/>
        <end position="157"/>
    </location>
</feature>
<dbReference type="GO" id="GO:0010494">
    <property type="term" value="C:cytoplasmic stress granule"/>
    <property type="evidence" value="ECO:0007669"/>
    <property type="project" value="TreeGrafter"/>
</dbReference>
<dbReference type="PRINTS" id="PR00302">
    <property type="entry name" value="LUPUSLA"/>
</dbReference>
<keyword evidence="1 2" id="KW-0694">RNA-binding</keyword>
<dbReference type="GO" id="GO:0045727">
    <property type="term" value="P:positive regulation of translation"/>
    <property type="evidence" value="ECO:0007669"/>
    <property type="project" value="TreeGrafter"/>
</dbReference>
<dbReference type="InterPro" id="IPR002344">
    <property type="entry name" value="Lupus_La"/>
</dbReference>
<dbReference type="PROSITE" id="PS50102">
    <property type="entry name" value="RRM"/>
    <property type="match status" value="1"/>
</dbReference>
<dbReference type="EMBL" id="JARQWQ010000036">
    <property type="protein sequence ID" value="KAK2560489.1"/>
    <property type="molecule type" value="Genomic_DNA"/>
</dbReference>
<reference evidence="6" key="1">
    <citation type="journal article" date="2023" name="G3 (Bethesda)">
        <title>Whole genome assembly and annotation of the endangered Caribbean coral Acropora cervicornis.</title>
        <authorList>
            <person name="Selwyn J.D."/>
            <person name="Vollmer S.V."/>
        </authorList>
    </citation>
    <scope>NUCLEOTIDE SEQUENCE</scope>
    <source>
        <strain evidence="6">K2</strain>
    </source>
</reference>
<evidence type="ECO:0000256" key="3">
    <source>
        <dbReference type="SAM" id="MobiDB-lite"/>
    </source>
</evidence>
<dbReference type="SUPFAM" id="SSF54928">
    <property type="entry name" value="RNA-binding domain, RBD"/>
    <property type="match status" value="2"/>
</dbReference>